<dbReference type="PROSITE" id="PS01240">
    <property type="entry name" value="PNP_MTAP_2"/>
    <property type="match status" value="1"/>
</dbReference>
<accession>A0A3B1CUB2</accession>
<reference evidence="6" key="1">
    <citation type="submission" date="2018-06" db="EMBL/GenBank/DDBJ databases">
        <authorList>
            <person name="Zhirakovskaya E."/>
        </authorList>
    </citation>
    <scope>NUCLEOTIDE SEQUENCE</scope>
</reference>
<organism evidence="6">
    <name type="scientific">hydrothermal vent metagenome</name>
    <dbReference type="NCBI Taxonomy" id="652676"/>
    <lineage>
        <taxon>unclassified sequences</taxon>
        <taxon>metagenomes</taxon>
        <taxon>ecological metagenomes</taxon>
    </lineage>
</organism>
<gene>
    <name evidence="6" type="ORF">MNBD_NITROSPIRAE01-1830</name>
</gene>
<dbReference type="EMBL" id="UOGF01000081">
    <property type="protein sequence ID" value="VAX31972.1"/>
    <property type="molecule type" value="Genomic_DNA"/>
</dbReference>
<dbReference type="GO" id="GO:0019509">
    <property type="term" value="P:L-methionine salvage from methylthioadenosine"/>
    <property type="evidence" value="ECO:0007669"/>
    <property type="project" value="TreeGrafter"/>
</dbReference>
<dbReference type="CDD" id="cd09010">
    <property type="entry name" value="MTAP_SsMTAPII_like_MTIP"/>
    <property type="match status" value="1"/>
</dbReference>
<dbReference type="FunFam" id="3.40.50.1580:FF:000012">
    <property type="entry name" value="Probable 6-oxopurine nucleoside phosphorylase"/>
    <property type="match status" value="1"/>
</dbReference>
<dbReference type="AlphaFoldDB" id="A0A3B1CUB2"/>
<keyword evidence="3 6" id="KW-0808">Transferase</keyword>
<evidence type="ECO:0000259" key="5">
    <source>
        <dbReference type="Pfam" id="PF01048"/>
    </source>
</evidence>
<comment type="similarity">
    <text evidence="1">Belongs to the PNP/MTAP phosphorylase family.</text>
</comment>
<protein>
    <submittedName>
        <fullName evidence="6">5'-methylthioadenosine phosphorylase</fullName>
        <ecNumber evidence="6">2.4.2.28</ecNumber>
    </submittedName>
</protein>
<evidence type="ECO:0000256" key="4">
    <source>
        <dbReference type="ARBA" id="ARBA00022726"/>
    </source>
</evidence>
<name>A0A3B1CUB2_9ZZZZ</name>
<dbReference type="GO" id="GO:0017061">
    <property type="term" value="F:S-methyl-5-thioadenosine phosphorylase activity"/>
    <property type="evidence" value="ECO:0007669"/>
    <property type="project" value="UniProtKB-EC"/>
</dbReference>
<dbReference type="HAMAP" id="MF_01963">
    <property type="entry name" value="MTAP"/>
    <property type="match status" value="1"/>
</dbReference>
<dbReference type="EC" id="2.4.2.28" evidence="6"/>
<dbReference type="InterPro" id="IPR010044">
    <property type="entry name" value="MTAP"/>
</dbReference>
<keyword evidence="4" id="KW-0660">Purine salvage</keyword>
<evidence type="ECO:0000256" key="1">
    <source>
        <dbReference type="ARBA" id="ARBA00006751"/>
    </source>
</evidence>
<dbReference type="NCBIfam" id="TIGR01694">
    <property type="entry name" value="MTAP"/>
    <property type="match status" value="1"/>
</dbReference>
<keyword evidence="2 6" id="KW-0328">Glycosyltransferase</keyword>
<dbReference type="SUPFAM" id="SSF53167">
    <property type="entry name" value="Purine and uridine phosphorylases"/>
    <property type="match status" value="1"/>
</dbReference>
<sequence length="293" mass="31647">MSNQSVAPQARIGIIGGSGLYQMDALQDSRSITLDTPFGAPSGDFILGQLEGIPVAFLSRHGQQHTLLPSEINYRANIFAMKKLGVERILSVSAVGSMKEEVEPGHIAIPDQFYDLTKGRKSTFFGEGIVAHVSLANPICPDLAVFVADTAEEIGGIVHRGGTYLCMEGPQFSTRAESDVHRGFGVSVIGMTNATEAKLVREAEMCYVTIALSTDYDCWHVSEAPVTVEMILQVLRDNVLFSKKLLQSVVKKVDGPRSCRCASALKNAIVTPSEAMSVSLKEKLDPIIGKYIS</sequence>
<dbReference type="InterPro" id="IPR000845">
    <property type="entry name" value="Nucleoside_phosphorylase_d"/>
</dbReference>
<proteinExistence type="inferred from homology"/>
<evidence type="ECO:0000313" key="6">
    <source>
        <dbReference type="EMBL" id="VAX31972.1"/>
    </source>
</evidence>
<dbReference type="Gene3D" id="3.40.50.1580">
    <property type="entry name" value="Nucleoside phosphorylase domain"/>
    <property type="match status" value="1"/>
</dbReference>
<dbReference type="GO" id="GO:0006166">
    <property type="term" value="P:purine ribonucleoside salvage"/>
    <property type="evidence" value="ECO:0007669"/>
    <property type="project" value="UniProtKB-KW"/>
</dbReference>
<dbReference type="PANTHER" id="PTHR42679:SF2">
    <property type="entry name" value="S-METHYL-5'-THIOADENOSINE PHOSPHORYLASE"/>
    <property type="match status" value="1"/>
</dbReference>
<evidence type="ECO:0000256" key="2">
    <source>
        <dbReference type="ARBA" id="ARBA00022676"/>
    </source>
</evidence>
<evidence type="ECO:0000256" key="3">
    <source>
        <dbReference type="ARBA" id="ARBA00022679"/>
    </source>
</evidence>
<dbReference type="InterPro" id="IPR035994">
    <property type="entry name" value="Nucleoside_phosphorylase_sf"/>
</dbReference>
<dbReference type="Pfam" id="PF01048">
    <property type="entry name" value="PNP_UDP_1"/>
    <property type="match status" value="1"/>
</dbReference>
<feature type="domain" description="Nucleoside phosphorylase" evidence="5">
    <location>
        <begin position="11"/>
        <end position="250"/>
    </location>
</feature>
<dbReference type="InterPro" id="IPR018099">
    <property type="entry name" value="Purine_phosphorylase-2_CS"/>
</dbReference>
<dbReference type="PANTHER" id="PTHR42679">
    <property type="entry name" value="S-METHYL-5'-THIOADENOSINE PHOSPHORYLASE"/>
    <property type="match status" value="1"/>
</dbReference>
<dbReference type="GO" id="GO:0005829">
    <property type="term" value="C:cytosol"/>
    <property type="evidence" value="ECO:0007669"/>
    <property type="project" value="TreeGrafter"/>
</dbReference>